<evidence type="ECO:0000313" key="2">
    <source>
        <dbReference type="Proteomes" id="UP000799423"/>
    </source>
</evidence>
<reference evidence="1" key="1">
    <citation type="submission" date="2020-01" db="EMBL/GenBank/DDBJ databases">
        <authorList>
            <consortium name="DOE Joint Genome Institute"/>
            <person name="Haridas S."/>
            <person name="Albert R."/>
            <person name="Binder M."/>
            <person name="Bloem J."/>
            <person name="Labutti K."/>
            <person name="Salamov A."/>
            <person name="Andreopoulos B."/>
            <person name="Baker S.E."/>
            <person name="Barry K."/>
            <person name="Bills G."/>
            <person name="Bluhm B.H."/>
            <person name="Cannon C."/>
            <person name="Castanera R."/>
            <person name="Culley D.E."/>
            <person name="Daum C."/>
            <person name="Ezra D."/>
            <person name="Gonzalez J.B."/>
            <person name="Henrissat B."/>
            <person name="Kuo A."/>
            <person name="Liang C."/>
            <person name="Lipzen A."/>
            <person name="Lutzoni F."/>
            <person name="Magnuson J."/>
            <person name="Mondo S."/>
            <person name="Nolan M."/>
            <person name="Ohm R."/>
            <person name="Pangilinan J."/>
            <person name="Park H.-J."/>
            <person name="Ramirez L."/>
            <person name="Alfaro M."/>
            <person name="Sun H."/>
            <person name="Tritt A."/>
            <person name="Yoshinaga Y."/>
            <person name="Zwiers L.-H."/>
            <person name="Turgeon B.G."/>
            <person name="Goodwin S.B."/>
            <person name="Spatafora J.W."/>
            <person name="Crous P.W."/>
            <person name="Grigoriev I.V."/>
        </authorList>
    </citation>
    <scope>NUCLEOTIDE SEQUENCE</scope>
    <source>
        <strain evidence="1">IPT5</strain>
    </source>
</reference>
<evidence type="ECO:0000313" key="1">
    <source>
        <dbReference type="EMBL" id="KAF2849145.1"/>
    </source>
</evidence>
<name>A0A6A7B3Z1_9PLEO</name>
<organism evidence="1 2">
    <name type="scientific">Plenodomus tracheiphilus IPT5</name>
    <dbReference type="NCBI Taxonomy" id="1408161"/>
    <lineage>
        <taxon>Eukaryota</taxon>
        <taxon>Fungi</taxon>
        <taxon>Dikarya</taxon>
        <taxon>Ascomycota</taxon>
        <taxon>Pezizomycotina</taxon>
        <taxon>Dothideomycetes</taxon>
        <taxon>Pleosporomycetidae</taxon>
        <taxon>Pleosporales</taxon>
        <taxon>Pleosporineae</taxon>
        <taxon>Leptosphaeriaceae</taxon>
        <taxon>Plenodomus</taxon>
    </lineage>
</organism>
<gene>
    <name evidence="1" type="ORF">T440DRAFT_556090</name>
</gene>
<keyword evidence="2" id="KW-1185">Reference proteome</keyword>
<protein>
    <submittedName>
        <fullName evidence="1">Uncharacterized protein</fullName>
    </submittedName>
</protein>
<accession>A0A6A7B3Z1</accession>
<dbReference type="EMBL" id="MU006313">
    <property type="protein sequence ID" value="KAF2849145.1"/>
    <property type="molecule type" value="Genomic_DNA"/>
</dbReference>
<proteinExistence type="predicted"/>
<dbReference type="AlphaFoldDB" id="A0A6A7B3Z1"/>
<dbReference type="OrthoDB" id="3784995at2759"/>
<dbReference type="Proteomes" id="UP000799423">
    <property type="component" value="Unassembled WGS sequence"/>
</dbReference>
<sequence length="211" mass="23475">MTNSENLFRIHYTNPIILIPLQITSAKLLVEVVWPRLQHIYNQQIVVNDIPKEPQPILHPREEILDSRLANILRHVALCIDAAIEYPLILAYHPTTLLSNRDLSDVLGSTSSQEPSHQVASVCLLILFEKLISTVVHYVICMDGPEKSSGVCIVDGEDGAATDLALDFIIPRAALLVSIAVTGLSLWKKPFGDGGMDVFTLAWWVALRQFM</sequence>